<dbReference type="InterPro" id="IPR002347">
    <property type="entry name" value="SDR_fam"/>
</dbReference>
<dbReference type="PRINTS" id="PR00080">
    <property type="entry name" value="SDRFAMILY"/>
</dbReference>
<dbReference type="EMBL" id="JBFXLQ010000024">
    <property type="protein sequence ID" value="KAL2866511.1"/>
    <property type="molecule type" value="Genomic_DNA"/>
</dbReference>
<evidence type="ECO:0000313" key="7">
    <source>
        <dbReference type="Proteomes" id="UP001610432"/>
    </source>
</evidence>
<dbReference type="Gene3D" id="3.40.50.720">
    <property type="entry name" value="NAD(P)-binding Rossmann-like Domain"/>
    <property type="match status" value="1"/>
</dbReference>
<dbReference type="SMART" id="SM00906">
    <property type="entry name" value="Fungal_trans"/>
    <property type="match status" value="1"/>
</dbReference>
<dbReference type="PANTHER" id="PTHR44169">
    <property type="entry name" value="NADPH-DEPENDENT 1-ACYLDIHYDROXYACETONE PHOSPHATE REDUCTASE"/>
    <property type="match status" value="1"/>
</dbReference>
<proteinExistence type="inferred from homology"/>
<dbReference type="Pfam" id="PF04082">
    <property type="entry name" value="Fungal_trans"/>
    <property type="match status" value="1"/>
</dbReference>
<dbReference type="CDD" id="cd12148">
    <property type="entry name" value="fungal_TF_MHR"/>
    <property type="match status" value="1"/>
</dbReference>
<keyword evidence="4" id="KW-0539">Nucleus</keyword>
<sequence>MAQTFALVTGCSSGIGKELSIAFAARGVTVLATARRVESLHPLTSKYANIEAFALELDDPESIEKLRDAVSKRTGGRLDYLVNNAGTHYASTALDIEIAEVEKLFQVNLFAVMRLCQVFIPILRRSSRARIVQIGSVTRSVPVVWQGAYNASKAALSQYSKTLCLEVKPLGIEVIEIVTGFVQSNILHHGLHAPDTSLYLPIKRTIEEIKYRGNANGMPTEALAAYFDLFQDASPIHSKELFFRRYQSSQCSEDLVSAMVTITAKLIGFTTENDGLDLDAGLDFLLSSSLLGEDLIGEAPSLDQFRKAYLLAFYEFHQFPGHLSWLRISRVSRMAYRIGLDRLDHIRTRYADWRVLSDEDIQEWRSLWWCIYRVDSYSNMASGTPYLIDDALINTSLSRSLAQAQATHSTQKLYLRPDAEQLSKLLLAAPSDPDTLLENIHNITVATVRQAGSLLRKHLLRSREKILAQVASIERLVATVRLALPAGWLSPRRNAFSNESHVAHHARLITIAHLRMAQLLLALASCDLQPQGADDDGNGGGGGKWRGSWQHVLEACQDIAAVAEQWDSAYCLAVDPAISLTIFTALIFLDLHRKTATVAMGDDHTNTFRPGIDHAITILHLQLRSFGQFWTIARLLRLSFDSFSQAVSGPLSSEHVALFLSRFEAPLHPRWLQFLSSAHVELAGCQ</sequence>
<dbReference type="PANTHER" id="PTHR44169:SF15">
    <property type="entry name" value="CHAIN DEHYDROGENASE_REDUCTASE (AYR1), PUTATIVE (AFU_ORTHOLOGUE AFUA_4G04530)-RELATED"/>
    <property type="match status" value="1"/>
</dbReference>
<dbReference type="RefSeq" id="XP_070885490.1">
    <property type="nucleotide sequence ID" value="XM_071034374.1"/>
</dbReference>
<reference evidence="6 7" key="1">
    <citation type="submission" date="2024-07" db="EMBL/GenBank/DDBJ databases">
        <title>Section-level genome sequencing and comparative genomics of Aspergillus sections Usti and Cavernicolus.</title>
        <authorList>
            <consortium name="Lawrence Berkeley National Laboratory"/>
            <person name="Nybo J.L."/>
            <person name="Vesth T.C."/>
            <person name="Theobald S."/>
            <person name="Frisvad J.C."/>
            <person name="Larsen T.O."/>
            <person name="Kjaerboelling I."/>
            <person name="Rothschild-Mancinelli K."/>
            <person name="Lyhne E.K."/>
            <person name="Kogle M.E."/>
            <person name="Barry K."/>
            <person name="Clum A."/>
            <person name="Na H."/>
            <person name="Ledsgaard L."/>
            <person name="Lin J."/>
            <person name="Lipzen A."/>
            <person name="Kuo A."/>
            <person name="Riley R."/>
            <person name="Mondo S."/>
            <person name="Labutti K."/>
            <person name="Haridas S."/>
            <person name="Pangalinan J."/>
            <person name="Salamov A.A."/>
            <person name="Simmons B.A."/>
            <person name="Magnuson J.K."/>
            <person name="Chen J."/>
            <person name="Drula E."/>
            <person name="Henrissat B."/>
            <person name="Wiebenga A."/>
            <person name="Lubbers R.J."/>
            <person name="Gomes A.C."/>
            <person name="Macurrencykelacurrency M.R."/>
            <person name="Stajich J."/>
            <person name="Grigoriev I.V."/>
            <person name="Mortensen U.H."/>
            <person name="De Vries R.P."/>
            <person name="Baker S.E."/>
            <person name="Andersen M.R."/>
        </authorList>
    </citation>
    <scope>NUCLEOTIDE SEQUENCE [LARGE SCALE GENOMIC DNA]</scope>
    <source>
        <strain evidence="6 7">CBS 449.75</strain>
    </source>
</reference>
<dbReference type="InterPro" id="IPR007219">
    <property type="entry name" value="XnlR_reg_dom"/>
</dbReference>
<keyword evidence="3" id="KW-0560">Oxidoreductase</keyword>
<evidence type="ECO:0000256" key="1">
    <source>
        <dbReference type="ARBA" id="ARBA00006484"/>
    </source>
</evidence>
<dbReference type="InterPro" id="IPR020904">
    <property type="entry name" value="Sc_DH/Rdtase_CS"/>
</dbReference>
<dbReference type="Proteomes" id="UP001610432">
    <property type="component" value="Unassembled WGS sequence"/>
</dbReference>
<evidence type="ECO:0000256" key="2">
    <source>
        <dbReference type="ARBA" id="ARBA00022857"/>
    </source>
</evidence>
<evidence type="ECO:0000256" key="3">
    <source>
        <dbReference type="ARBA" id="ARBA00023002"/>
    </source>
</evidence>
<evidence type="ECO:0000256" key="4">
    <source>
        <dbReference type="ARBA" id="ARBA00023242"/>
    </source>
</evidence>
<dbReference type="PROSITE" id="PS00061">
    <property type="entry name" value="ADH_SHORT"/>
    <property type="match status" value="1"/>
</dbReference>
<dbReference type="SUPFAM" id="SSF51735">
    <property type="entry name" value="NAD(P)-binding Rossmann-fold domains"/>
    <property type="match status" value="1"/>
</dbReference>
<dbReference type="InterPro" id="IPR036291">
    <property type="entry name" value="NAD(P)-bd_dom_sf"/>
</dbReference>
<gene>
    <name evidence="6" type="ORF">BJX67DRAFT_388525</name>
</gene>
<evidence type="ECO:0000313" key="6">
    <source>
        <dbReference type="EMBL" id="KAL2866511.1"/>
    </source>
</evidence>
<evidence type="ECO:0000259" key="5">
    <source>
        <dbReference type="SMART" id="SM00906"/>
    </source>
</evidence>
<dbReference type="CDD" id="cd05374">
    <property type="entry name" value="17beta-HSD-like_SDR_c"/>
    <property type="match status" value="1"/>
</dbReference>
<keyword evidence="7" id="KW-1185">Reference proteome</keyword>
<comment type="caution">
    <text evidence="6">The sequence shown here is derived from an EMBL/GenBank/DDBJ whole genome shotgun (WGS) entry which is preliminary data.</text>
</comment>
<organism evidence="6 7">
    <name type="scientific">Aspergillus lucknowensis</name>
    <dbReference type="NCBI Taxonomy" id="176173"/>
    <lineage>
        <taxon>Eukaryota</taxon>
        <taxon>Fungi</taxon>
        <taxon>Dikarya</taxon>
        <taxon>Ascomycota</taxon>
        <taxon>Pezizomycotina</taxon>
        <taxon>Eurotiomycetes</taxon>
        <taxon>Eurotiomycetidae</taxon>
        <taxon>Eurotiales</taxon>
        <taxon>Aspergillaceae</taxon>
        <taxon>Aspergillus</taxon>
        <taxon>Aspergillus subgen. Nidulantes</taxon>
    </lineage>
</organism>
<feature type="domain" description="Xylanolytic transcriptional activator regulatory" evidence="5">
    <location>
        <begin position="324"/>
        <end position="404"/>
    </location>
</feature>
<name>A0ABR4LPP5_9EURO</name>
<dbReference type="PRINTS" id="PR00081">
    <property type="entry name" value="GDHRDH"/>
</dbReference>
<comment type="similarity">
    <text evidence="1">Belongs to the short-chain dehydrogenases/reductases (SDR) family.</text>
</comment>
<accession>A0ABR4LPP5</accession>
<dbReference type="GeneID" id="98149446"/>
<protein>
    <submittedName>
        <fullName evidence="6">NAD(P)-binding protein</fullName>
    </submittedName>
</protein>
<keyword evidence="2" id="KW-0521">NADP</keyword>
<dbReference type="Pfam" id="PF00106">
    <property type="entry name" value="adh_short"/>
    <property type="match status" value="1"/>
</dbReference>